<dbReference type="SUPFAM" id="SSF53850">
    <property type="entry name" value="Periplasmic binding protein-like II"/>
    <property type="match status" value="1"/>
</dbReference>
<evidence type="ECO:0000259" key="5">
    <source>
        <dbReference type="PROSITE" id="PS50931"/>
    </source>
</evidence>
<evidence type="ECO:0000313" key="6">
    <source>
        <dbReference type="EMBL" id="PWK35263.1"/>
    </source>
</evidence>
<name>A0A316EWE7_9BURK</name>
<dbReference type="SUPFAM" id="SSF46785">
    <property type="entry name" value="Winged helix' DNA-binding domain"/>
    <property type="match status" value="1"/>
</dbReference>
<sequence length="294" mass="32375">MNTLFLQNYLSVLEHGSIAEAARRLAVTPAAVAQQIRALEREMGTQLVIRSGRHVIATESGERVAARARDVLAHVRGMFAAALDEEQLAGELRLGAGPTALTGMVPDLLSALVKRYPGISVFVQPGYSVDMHPAVLNGTLDAAIVMASPAPLPKLLRWQLLREEPLGLLVPAQLAGSDPHELLRVAPFIRFDRHEWGGQLADRYLRDNGIAPNERFELNSLSAIAVMVDRGLGVSLVPEWIRPWPEGLRLVHLPLPRPSEPRRMGLIWSRTTSRTRLVEALRDEAVRQFRGTAS</sequence>
<dbReference type="Gene3D" id="1.10.10.10">
    <property type="entry name" value="Winged helix-like DNA-binding domain superfamily/Winged helix DNA-binding domain"/>
    <property type="match status" value="1"/>
</dbReference>
<dbReference type="AlphaFoldDB" id="A0A316EWE7"/>
<comment type="caution">
    <text evidence="6">The sequence shown here is derived from an EMBL/GenBank/DDBJ whole genome shotgun (WGS) entry which is preliminary data.</text>
</comment>
<evidence type="ECO:0000256" key="2">
    <source>
        <dbReference type="ARBA" id="ARBA00023015"/>
    </source>
</evidence>
<dbReference type="Gene3D" id="3.40.190.10">
    <property type="entry name" value="Periplasmic binding protein-like II"/>
    <property type="match status" value="2"/>
</dbReference>
<dbReference type="InterPro" id="IPR000847">
    <property type="entry name" value="LysR_HTH_N"/>
</dbReference>
<dbReference type="Pfam" id="PF00126">
    <property type="entry name" value="HTH_1"/>
    <property type="match status" value="1"/>
</dbReference>
<keyword evidence="7" id="KW-1185">Reference proteome</keyword>
<dbReference type="InterPro" id="IPR036388">
    <property type="entry name" value="WH-like_DNA-bd_sf"/>
</dbReference>
<dbReference type="InterPro" id="IPR050950">
    <property type="entry name" value="HTH-type_LysR_regulators"/>
</dbReference>
<dbReference type="PANTHER" id="PTHR30419">
    <property type="entry name" value="HTH-TYPE TRANSCRIPTIONAL REGULATOR YBHD"/>
    <property type="match status" value="1"/>
</dbReference>
<gene>
    <name evidence="6" type="ORF">C7419_102541</name>
</gene>
<evidence type="ECO:0000256" key="4">
    <source>
        <dbReference type="ARBA" id="ARBA00023163"/>
    </source>
</evidence>
<dbReference type="EMBL" id="QGGT01000002">
    <property type="protein sequence ID" value="PWK35263.1"/>
    <property type="molecule type" value="Genomic_DNA"/>
</dbReference>
<dbReference type="GO" id="GO:0003677">
    <property type="term" value="F:DNA binding"/>
    <property type="evidence" value="ECO:0007669"/>
    <property type="project" value="UniProtKB-KW"/>
</dbReference>
<organism evidence="6 7">
    <name type="scientific">Cupriavidus plantarum</name>
    <dbReference type="NCBI Taxonomy" id="942865"/>
    <lineage>
        <taxon>Bacteria</taxon>
        <taxon>Pseudomonadati</taxon>
        <taxon>Pseudomonadota</taxon>
        <taxon>Betaproteobacteria</taxon>
        <taxon>Burkholderiales</taxon>
        <taxon>Burkholderiaceae</taxon>
        <taxon>Cupriavidus</taxon>
    </lineage>
</organism>
<protein>
    <submittedName>
        <fullName evidence="6">LysR family transcriptional regulator</fullName>
    </submittedName>
</protein>
<evidence type="ECO:0000256" key="3">
    <source>
        <dbReference type="ARBA" id="ARBA00023125"/>
    </source>
</evidence>
<dbReference type="InterPro" id="IPR036390">
    <property type="entry name" value="WH_DNA-bd_sf"/>
</dbReference>
<keyword evidence="2" id="KW-0805">Transcription regulation</keyword>
<dbReference type="Proteomes" id="UP000245754">
    <property type="component" value="Unassembled WGS sequence"/>
</dbReference>
<feature type="domain" description="HTH lysR-type" evidence="5">
    <location>
        <begin position="1"/>
        <end position="58"/>
    </location>
</feature>
<reference evidence="6 7" key="1">
    <citation type="submission" date="2018-05" db="EMBL/GenBank/DDBJ databases">
        <title>Genomic Encyclopedia of Type Strains, Phase IV (KMG-V): Genome sequencing to study the core and pangenomes of soil and plant-associated prokaryotes.</title>
        <authorList>
            <person name="Whitman W."/>
        </authorList>
    </citation>
    <scope>NUCLEOTIDE SEQUENCE [LARGE SCALE GENOMIC DNA]</scope>
    <source>
        <strain evidence="6 7">SLV-132</strain>
    </source>
</reference>
<dbReference type="CDD" id="cd08427">
    <property type="entry name" value="PBP2_LTTR_like_2"/>
    <property type="match status" value="1"/>
</dbReference>
<accession>A0A316EWE7</accession>
<proteinExistence type="inferred from homology"/>
<keyword evidence="4" id="KW-0804">Transcription</keyword>
<dbReference type="PROSITE" id="PS50931">
    <property type="entry name" value="HTH_LYSR"/>
    <property type="match status" value="1"/>
</dbReference>
<dbReference type="Pfam" id="PF03466">
    <property type="entry name" value="LysR_substrate"/>
    <property type="match status" value="1"/>
</dbReference>
<dbReference type="GO" id="GO:0005829">
    <property type="term" value="C:cytosol"/>
    <property type="evidence" value="ECO:0007669"/>
    <property type="project" value="TreeGrafter"/>
</dbReference>
<dbReference type="InterPro" id="IPR005119">
    <property type="entry name" value="LysR_subst-bd"/>
</dbReference>
<dbReference type="GO" id="GO:0003700">
    <property type="term" value="F:DNA-binding transcription factor activity"/>
    <property type="evidence" value="ECO:0007669"/>
    <property type="project" value="InterPro"/>
</dbReference>
<dbReference type="RefSeq" id="WP_109583344.1">
    <property type="nucleotide sequence ID" value="NZ_QGGT01000002.1"/>
</dbReference>
<evidence type="ECO:0000313" key="7">
    <source>
        <dbReference type="Proteomes" id="UP000245754"/>
    </source>
</evidence>
<keyword evidence="3" id="KW-0238">DNA-binding</keyword>
<evidence type="ECO:0000256" key="1">
    <source>
        <dbReference type="ARBA" id="ARBA00009437"/>
    </source>
</evidence>
<comment type="similarity">
    <text evidence="1">Belongs to the LysR transcriptional regulatory family.</text>
</comment>